<keyword evidence="3" id="KW-1185">Reference proteome</keyword>
<dbReference type="Proteomes" id="UP000187455">
    <property type="component" value="Unassembled WGS sequence"/>
</dbReference>
<comment type="caution">
    <text evidence="2">The sequence shown here is derived from an EMBL/GenBank/DDBJ whole genome shotgun (WGS) entry which is preliminary data.</text>
</comment>
<feature type="region of interest" description="Disordered" evidence="1">
    <location>
        <begin position="51"/>
        <end position="75"/>
    </location>
</feature>
<protein>
    <submittedName>
        <fullName evidence="2">Uncharacterized protein</fullName>
    </submittedName>
</protein>
<evidence type="ECO:0000313" key="3">
    <source>
        <dbReference type="Proteomes" id="UP000187455"/>
    </source>
</evidence>
<evidence type="ECO:0000313" key="2">
    <source>
        <dbReference type="EMBL" id="OLY77778.1"/>
    </source>
</evidence>
<accession>A0A1R0GLM4</accession>
<dbReference type="EMBL" id="LSSL01007678">
    <property type="protein sequence ID" value="OLY77778.1"/>
    <property type="molecule type" value="Genomic_DNA"/>
</dbReference>
<reference evidence="2 3" key="1">
    <citation type="journal article" date="2016" name="Mol. Biol. Evol.">
        <title>Genome-Wide Survey of Gut Fungi (Harpellales) Reveals the First Horizontally Transferred Ubiquitin Gene from a Mosquito Host.</title>
        <authorList>
            <person name="Wang Y."/>
            <person name="White M.M."/>
            <person name="Kvist S."/>
            <person name="Moncalvo J.M."/>
        </authorList>
    </citation>
    <scope>NUCLEOTIDE SEQUENCE [LARGE SCALE GENOMIC DNA]</scope>
    <source>
        <strain evidence="2 3">ALG-7-W6</strain>
    </source>
</reference>
<gene>
    <name evidence="2" type="ORF">AYI68_g8185</name>
</gene>
<proteinExistence type="predicted"/>
<name>A0A1R0GLM4_9FUNG</name>
<feature type="region of interest" description="Disordered" evidence="1">
    <location>
        <begin position="1"/>
        <end position="26"/>
    </location>
</feature>
<sequence>MEVSDLSDRGSQKTTEDGRNDIKIPGEVYRESKRDLDSSILWNTNFTQNSGAKELKPHETEEMGFDVSTEETRHT</sequence>
<dbReference type="AlphaFoldDB" id="A0A1R0GLM4"/>
<evidence type="ECO:0000256" key="1">
    <source>
        <dbReference type="SAM" id="MobiDB-lite"/>
    </source>
</evidence>
<organism evidence="2 3">
    <name type="scientific">Smittium mucronatum</name>
    <dbReference type="NCBI Taxonomy" id="133383"/>
    <lineage>
        <taxon>Eukaryota</taxon>
        <taxon>Fungi</taxon>
        <taxon>Fungi incertae sedis</taxon>
        <taxon>Zoopagomycota</taxon>
        <taxon>Kickxellomycotina</taxon>
        <taxon>Harpellomycetes</taxon>
        <taxon>Harpellales</taxon>
        <taxon>Legeriomycetaceae</taxon>
        <taxon>Smittium</taxon>
    </lineage>
</organism>